<dbReference type="EMBL" id="CAADFI010000008">
    <property type="protein sequence ID" value="VFJ90268.1"/>
    <property type="molecule type" value="Genomic_DNA"/>
</dbReference>
<dbReference type="EMBL" id="CAADFG010000007">
    <property type="protein sequence ID" value="VFJ88246.1"/>
    <property type="molecule type" value="Genomic_DNA"/>
</dbReference>
<dbReference type="InterPro" id="IPR003961">
    <property type="entry name" value="FN3_dom"/>
</dbReference>
<dbReference type="InterPro" id="IPR036116">
    <property type="entry name" value="FN3_sf"/>
</dbReference>
<dbReference type="Gene3D" id="2.60.40.10">
    <property type="entry name" value="Immunoglobulins"/>
    <property type="match status" value="1"/>
</dbReference>
<protein>
    <submittedName>
        <fullName evidence="3">Fibronectin type III domain</fullName>
    </submittedName>
</protein>
<organism evidence="3">
    <name type="scientific">Candidatus Kentrum eta</name>
    <dbReference type="NCBI Taxonomy" id="2126337"/>
    <lineage>
        <taxon>Bacteria</taxon>
        <taxon>Pseudomonadati</taxon>
        <taxon>Pseudomonadota</taxon>
        <taxon>Gammaproteobacteria</taxon>
        <taxon>Candidatus Kentrum</taxon>
    </lineage>
</organism>
<evidence type="ECO:0000313" key="4">
    <source>
        <dbReference type="EMBL" id="VFJ96621.1"/>
    </source>
</evidence>
<evidence type="ECO:0000313" key="2">
    <source>
        <dbReference type="EMBL" id="VFJ88246.1"/>
    </source>
</evidence>
<dbReference type="PROSITE" id="PS50853">
    <property type="entry name" value="FN3"/>
    <property type="match status" value="1"/>
</dbReference>
<evidence type="ECO:0000259" key="1">
    <source>
        <dbReference type="PROSITE" id="PS50853"/>
    </source>
</evidence>
<dbReference type="InterPro" id="IPR013783">
    <property type="entry name" value="Ig-like_fold"/>
</dbReference>
<reference evidence="3" key="1">
    <citation type="submission" date="2019-02" db="EMBL/GenBank/DDBJ databases">
        <authorList>
            <person name="Gruber-Vodicka R. H."/>
            <person name="Seah K. B. B."/>
        </authorList>
    </citation>
    <scope>NUCLEOTIDE SEQUENCE</scope>
    <source>
        <strain evidence="4">BECK_SA2B12</strain>
        <strain evidence="2">BECK_SA2B15</strain>
        <strain evidence="3">BECK_SA2B20</strain>
    </source>
</reference>
<dbReference type="AlphaFoldDB" id="A0A450UD69"/>
<dbReference type="CDD" id="cd00063">
    <property type="entry name" value="FN3"/>
    <property type="match status" value="1"/>
</dbReference>
<accession>A0A450UD69</accession>
<gene>
    <name evidence="2" type="ORF">BECKH772A_GA0070896_1000746</name>
    <name evidence="3" type="ORF">BECKH772B_GA0070898_1000846</name>
    <name evidence="4" type="ORF">BECKH772C_GA0070978_1000746</name>
</gene>
<evidence type="ECO:0000313" key="3">
    <source>
        <dbReference type="EMBL" id="VFJ90268.1"/>
    </source>
</evidence>
<dbReference type="EMBL" id="CAADFJ010000007">
    <property type="protein sequence ID" value="VFJ96621.1"/>
    <property type="molecule type" value="Genomic_DNA"/>
</dbReference>
<name>A0A450UD69_9GAMM</name>
<sequence length="99" mass="10773">MDRPLAPLDRAQNLTGVREAAGQVRLQWEKPVEGGKVAAYQIMCRERAVGGEWDNEGTAMETEKMILAGQPQGVEMEYGVMAMNRAGEGPISNTVVVLL</sequence>
<feature type="domain" description="Fibronectin type-III" evidence="1">
    <location>
        <begin position="10"/>
        <end position="99"/>
    </location>
</feature>
<dbReference type="SUPFAM" id="SSF49265">
    <property type="entry name" value="Fibronectin type III"/>
    <property type="match status" value="1"/>
</dbReference>
<proteinExistence type="predicted"/>